<dbReference type="PANTHER" id="PTHR43976">
    <property type="entry name" value="SHORT CHAIN DEHYDROGENASE"/>
    <property type="match status" value="1"/>
</dbReference>
<dbReference type="SUPFAM" id="SSF51735">
    <property type="entry name" value="NAD(P)-binding Rossmann-fold domains"/>
    <property type="match status" value="1"/>
</dbReference>
<sequence length="289" mass="31287">MSQPKVWLVTGTSSGLGRAVTEYVLEKGDIVVATLRKPEALADLSAKYDSSKLLVLKLDVKNPGEIKSVFAKVKETFGRLDVVYNNAGYAIVLEAEATPEDLARDMFEVNFWGLVNISKEAVRFFREENKPGVGGWLLNASSMVGIAGRPAMSFYSASKFAVEGFSEALSKELKPEWNIKIGIIAFGNFNTNAVQAISDLNSQSLPAYKGGIIDTVREALFSPTGAFSPTKGSDPAKAAREMYRIANDPESPSRVHLLLGADTIELVKGQIKQLHEDTEASEPLAATLV</sequence>
<accession>A0A0C9VMU2</accession>
<protein>
    <submittedName>
        <fullName evidence="5">Uncharacterized protein</fullName>
    </submittedName>
</protein>
<keyword evidence="3" id="KW-0560">Oxidoreductase</keyword>
<dbReference type="InterPro" id="IPR051911">
    <property type="entry name" value="SDR_oxidoreductase"/>
</dbReference>
<dbReference type="InterPro" id="IPR036291">
    <property type="entry name" value="NAD(P)-bd_dom_sf"/>
</dbReference>
<dbReference type="PANTHER" id="PTHR43976:SF16">
    <property type="entry name" value="SHORT-CHAIN DEHYDROGENASE_REDUCTASE FAMILY PROTEIN"/>
    <property type="match status" value="1"/>
</dbReference>
<dbReference type="Pfam" id="PF00106">
    <property type="entry name" value="adh_short"/>
    <property type="match status" value="1"/>
</dbReference>
<dbReference type="PRINTS" id="PR00081">
    <property type="entry name" value="GDHRDH"/>
</dbReference>
<proteinExistence type="inferred from homology"/>
<evidence type="ECO:0000256" key="1">
    <source>
        <dbReference type="ARBA" id="ARBA00006484"/>
    </source>
</evidence>
<dbReference type="GO" id="GO:0016491">
    <property type="term" value="F:oxidoreductase activity"/>
    <property type="evidence" value="ECO:0007669"/>
    <property type="project" value="UniProtKB-KW"/>
</dbReference>
<dbReference type="PROSITE" id="PS00061">
    <property type="entry name" value="ADH_SHORT"/>
    <property type="match status" value="1"/>
</dbReference>
<reference evidence="5 6" key="1">
    <citation type="submission" date="2014-06" db="EMBL/GenBank/DDBJ databases">
        <title>Evolutionary Origins and Diversification of the Mycorrhizal Mutualists.</title>
        <authorList>
            <consortium name="DOE Joint Genome Institute"/>
            <consortium name="Mycorrhizal Genomics Consortium"/>
            <person name="Kohler A."/>
            <person name="Kuo A."/>
            <person name="Nagy L.G."/>
            <person name="Floudas D."/>
            <person name="Copeland A."/>
            <person name="Barry K.W."/>
            <person name="Cichocki N."/>
            <person name="Veneault-Fourrey C."/>
            <person name="LaButti K."/>
            <person name="Lindquist E.A."/>
            <person name="Lipzen A."/>
            <person name="Lundell T."/>
            <person name="Morin E."/>
            <person name="Murat C."/>
            <person name="Riley R."/>
            <person name="Ohm R."/>
            <person name="Sun H."/>
            <person name="Tunlid A."/>
            <person name="Henrissat B."/>
            <person name="Grigoriev I.V."/>
            <person name="Hibbett D.S."/>
            <person name="Martin F."/>
        </authorList>
    </citation>
    <scope>NUCLEOTIDE SEQUENCE [LARGE SCALE GENOMIC DNA]</scope>
    <source>
        <strain evidence="5 6">SS14</strain>
    </source>
</reference>
<dbReference type="InterPro" id="IPR002347">
    <property type="entry name" value="SDR_fam"/>
</dbReference>
<evidence type="ECO:0000313" key="5">
    <source>
        <dbReference type="EMBL" id="KIJ39280.1"/>
    </source>
</evidence>
<dbReference type="OrthoDB" id="1274115at2759"/>
<keyword evidence="2" id="KW-0521">NADP</keyword>
<dbReference type="EMBL" id="KN837153">
    <property type="protein sequence ID" value="KIJ39280.1"/>
    <property type="molecule type" value="Genomic_DNA"/>
</dbReference>
<organism evidence="5 6">
    <name type="scientific">Sphaerobolus stellatus (strain SS14)</name>
    <dbReference type="NCBI Taxonomy" id="990650"/>
    <lineage>
        <taxon>Eukaryota</taxon>
        <taxon>Fungi</taxon>
        <taxon>Dikarya</taxon>
        <taxon>Basidiomycota</taxon>
        <taxon>Agaricomycotina</taxon>
        <taxon>Agaricomycetes</taxon>
        <taxon>Phallomycetidae</taxon>
        <taxon>Geastrales</taxon>
        <taxon>Sphaerobolaceae</taxon>
        <taxon>Sphaerobolus</taxon>
    </lineage>
</organism>
<keyword evidence="6" id="KW-1185">Reference proteome</keyword>
<dbReference type="PRINTS" id="PR00080">
    <property type="entry name" value="SDRFAMILY"/>
</dbReference>
<dbReference type="HOGENOM" id="CLU_010194_2_9_1"/>
<dbReference type="Gene3D" id="3.40.50.720">
    <property type="entry name" value="NAD(P)-binding Rossmann-like Domain"/>
    <property type="match status" value="1"/>
</dbReference>
<comment type="similarity">
    <text evidence="1 4">Belongs to the short-chain dehydrogenases/reductases (SDR) family.</text>
</comment>
<gene>
    <name evidence="5" type="ORF">M422DRAFT_32772</name>
</gene>
<evidence type="ECO:0000313" key="6">
    <source>
        <dbReference type="Proteomes" id="UP000054279"/>
    </source>
</evidence>
<evidence type="ECO:0000256" key="3">
    <source>
        <dbReference type="ARBA" id="ARBA00023002"/>
    </source>
</evidence>
<evidence type="ECO:0000256" key="2">
    <source>
        <dbReference type="ARBA" id="ARBA00022857"/>
    </source>
</evidence>
<dbReference type="InterPro" id="IPR020904">
    <property type="entry name" value="Sc_DH/Rdtase_CS"/>
</dbReference>
<name>A0A0C9VMU2_SPHS4</name>
<dbReference type="AlphaFoldDB" id="A0A0C9VMU2"/>
<dbReference type="Proteomes" id="UP000054279">
    <property type="component" value="Unassembled WGS sequence"/>
</dbReference>
<evidence type="ECO:0000256" key="4">
    <source>
        <dbReference type="RuleBase" id="RU000363"/>
    </source>
</evidence>
<dbReference type="CDD" id="cd05374">
    <property type="entry name" value="17beta-HSD-like_SDR_c"/>
    <property type="match status" value="1"/>
</dbReference>